<organism evidence="1 2">
    <name type="scientific">Streptomyces hydrogenans</name>
    <dbReference type="NCBI Taxonomy" id="1873719"/>
    <lineage>
        <taxon>Bacteria</taxon>
        <taxon>Bacillati</taxon>
        <taxon>Actinomycetota</taxon>
        <taxon>Actinomycetes</taxon>
        <taxon>Kitasatosporales</taxon>
        <taxon>Streptomycetaceae</taxon>
        <taxon>Streptomyces</taxon>
    </lineage>
</organism>
<dbReference type="InterPro" id="IPR019587">
    <property type="entry name" value="Polyketide_cyclase/dehydratase"/>
</dbReference>
<dbReference type="Gene3D" id="3.30.530.20">
    <property type="match status" value="1"/>
</dbReference>
<name>A0ABQ3PIE1_9ACTN</name>
<evidence type="ECO:0000313" key="2">
    <source>
        <dbReference type="Proteomes" id="UP001052739"/>
    </source>
</evidence>
<gene>
    <name evidence="1" type="ORF">Shyd_61670</name>
</gene>
<protein>
    <submittedName>
        <fullName evidence="1">Polyketide cyclase</fullName>
    </submittedName>
</protein>
<reference evidence="1" key="1">
    <citation type="submission" date="2024-05" db="EMBL/GenBank/DDBJ databases">
        <title>Whole genome shotgun sequence of Streptomyces hydrogenans NBRC 13475.</title>
        <authorList>
            <person name="Komaki H."/>
            <person name="Tamura T."/>
        </authorList>
    </citation>
    <scope>NUCLEOTIDE SEQUENCE</scope>
    <source>
        <strain evidence="1">NBRC 13475</strain>
    </source>
</reference>
<dbReference type="SUPFAM" id="SSF55961">
    <property type="entry name" value="Bet v1-like"/>
    <property type="match status" value="1"/>
</dbReference>
<comment type="caution">
    <text evidence="1">The sequence shown here is derived from an EMBL/GenBank/DDBJ whole genome shotgun (WGS) entry which is preliminary data.</text>
</comment>
<dbReference type="Proteomes" id="UP001052739">
    <property type="component" value="Unassembled WGS sequence"/>
</dbReference>
<sequence>MITVERNILLPVPLDDAVSYLEEFERTEEWDPGTVRCARVDEGAVRPGSTWHNTSRFRGRTTELVYRLDVREPARLVFVGENGTVVATDEMVFAARGAQATALTYRASFRFKGLARLAAPFLRNAFERLGDDVVERMPAAVAGRPR</sequence>
<dbReference type="InterPro" id="IPR023393">
    <property type="entry name" value="START-like_dom_sf"/>
</dbReference>
<dbReference type="RefSeq" id="WP_043226084.1">
    <property type="nucleotide sequence ID" value="NZ_BNBS01000071.1"/>
</dbReference>
<proteinExistence type="predicted"/>
<accession>A0ABQ3PIE1</accession>
<dbReference type="Pfam" id="PF10604">
    <property type="entry name" value="Polyketide_cyc2"/>
    <property type="match status" value="1"/>
</dbReference>
<evidence type="ECO:0000313" key="1">
    <source>
        <dbReference type="EMBL" id="GHI24796.1"/>
    </source>
</evidence>
<keyword evidence="2" id="KW-1185">Reference proteome</keyword>
<dbReference type="EMBL" id="BNDW01000068">
    <property type="protein sequence ID" value="GHI24796.1"/>
    <property type="molecule type" value="Genomic_DNA"/>
</dbReference>